<gene>
    <name evidence="2" type="ORF">AB2Z07_00990</name>
</gene>
<keyword evidence="3" id="KW-1185">Reference proteome</keyword>
<evidence type="ECO:0000313" key="3">
    <source>
        <dbReference type="Proteomes" id="UP001568358"/>
    </source>
</evidence>
<accession>A0ABV4JPZ9</accession>
<sequence length="118" mass="13015">MRALTLILLLLLSVPAHAGSIGYTTVSPYMDWTSDCSKPYEPSFIISDVSSYNYAVDEFNSYVSEVENYIQCIKSEAQSDSKTIIQAIENAAKSEIDEAINAVESAQSSLEMQKAFLN</sequence>
<feature type="chain" id="PRO_5046790113" evidence="1">
    <location>
        <begin position="19"/>
        <end position="118"/>
    </location>
</feature>
<name>A0ABV4JPZ9_9BACT</name>
<feature type="signal peptide" evidence="1">
    <location>
        <begin position="1"/>
        <end position="18"/>
    </location>
</feature>
<dbReference type="Proteomes" id="UP001568358">
    <property type="component" value="Unassembled WGS sequence"/>
</dbReference>
<protein>
    <submittedName>
        <fullName evidence="2">Uncharacterized protein</fullName>
    </submittedName>
</protein>
<keyword evidence="1" id="KW-0732">Signal</keyword>
<evidence type="ECO:0000313" key="2">
    <source>
        <dbReference type="EMBL" id="MEZ6852117.1"/>
    </source>
</evidence>
<organism evidence="2 3">
    <name type="scientific">Halodesulfovibrio aestuarii</name>
    <dbReference type="NCBI Taxonomy" id="126333"/>
    <lineage>
        <taxon>Bacteria</taxon>
        <taxon>Pseudomonadati</taxon>
        <taxon>Thermodesulfobacteriota</taxon>
        <taxon>Desulfovibrionia</taxon>
        <taxon>Desulfovibrionales</taxon>
        <taxon>Desulfovibrionaceae</taxon>
        <taxon>Halodesulfovibrio</taxon>
    </lineage>
</organism>
<dbReference type="EMBL" id="JBFSOO010000001">
    <property type="protein sequence ID" value="MEZ6852117.1"/>
    <property type="molecule type" value="Genomic_DNA"/>
</dbReference>
<reference evidence="2 3" key="1">
    <citation type="submission" date="2024-07" db="EMBL/GenBank/DDBJ databases">
        <title>Active virus-host system and metabolic interactions in a Lokiarchaeon culture.</title>
        <authorList>
            <person name="Ponce Toledo R.I."/>
            <person name="Rodrigues Oliveira T."/>
            <person name="Schleper C."/>
        </authorList>
    </citation>
    <scope>NUCLEOTIDE SEQUENCE [LARGE SCALE GENOMIC DNA]</scope>
    <source>
        <strain evidence="2 3">B35</strain>
    </source>
</reference>
<proteinExistence type="predicted"/>
<comment type="caution">
    <text evidence="2">The sequence shown here is derived from an EMBL/GenBank/DDBJ whole genome shotgun (WGS) entry which is preliminary data.</text>
</comment>
<dbReference type="RefSeq" id="WP_371149790.1">
    <property type="nucleotide sequence ID" value="NZ_JBFSOO010000001.1"/>
</dbReference>
<evidence type="ECO:0000256" key="1">
    <source>
        <dbReference type="SAM" id="SignalP"/>
    </source>
</evidence>